<dbReference type="EMBL" id="OY731399">
    <property type="protein sequence ID" value="CAJ1932164.1"/>
    <property type="molecule type" value="Genomic_DNA"/>
</dbReference>
<proteinExistence type="predicted"/>
<sequence length="384" mass="44184">MYVTRPVSLYKRNPGALSEPPVGPNSGYLVIWDLPPSYTCCGLCEDPEIKHLPFPQDKNLIILHTGEQENSNGDKVLFIPALNQPLSSNRYYVIRRQGKHQGQASTSSKEEDKTTCLCCSFIRDVKPRPLIPFDDYQQVEVIKKKHGFHAKSVAADGIPQGYLRTKGWSVEASTPRNYHLDEAAGSNDSLRSKLPDFYFTLECDSSVAMVVGKWYCPFMFLKEGMRLKKQMKTSMFYEVTLLQRWEKIFSKENGISGEDTVLVDVVIQTEVVKVAGRDAVWDENGVADRVLWLKSFEDAGKEICVGLSLEVIERMQWEQKRFGWKASRGRQESVMRVEEFRGINKWEKFGCYMVVESFVFRRMDGSVVLTYDFRHPHQIKCKWE</sequence>
<dbReference type="Proteomes" id="UP001189624">
    <property type="component" value="Chromosome 2"/>
</dbReference>
<reference evidence="1" key="1">
    <citation type="submission" date="2023-10" db="EMBL/GenBank/DDBJ databases">
        <authorList>
            <person name="Domelevo Entfellner J.-B."/>
        </authorList>
    </citation>
    <scope>NUCLEOTIDE SEQUENCE</scope>
</reference>
<dbReference type="PANTHER" id="PTHR31050:SF7">
    <property type="entry name" value="DUF1262 FAMILY PROTEIN"/>
    <property type="match status" value="1"/>
</dbReference>
<dbReference type="AlphaFoldDB" id="A0AA86VWS0"/>
<dbReference type="Pfam" id="PF06880">
    <property type="entry name" value="DUF1262"/>
    <property type="match status" value="1"/>
</dbReference>
<gene>
    <name evidence="1" type="ORF">AYBTSS11_LOCUS5661</name>
</gene>
<protein>
    <submittedName>
        <fullName evidence="1">Uncharacterized protein</fullName>
    </submittedName>
</protein>
<dbReference type="PANTHER" id="PTHR31050">
    <property type="entry name" value="OS08G0413200 PROTEIN"/>
    <property type="match status" value="1"/>
</dbReference>
<evidence type="ECO:0000313" key="2">
    <source>
        <dbReference type="Proteomes" id="UP001189624"/>
    </source>
</evidence>
<name>A0AA86VWS0_9FABA</name>
<dbReference type="Gramene" id="rna-AYBTSS11_LOCUS5661">
    <property type="protein sequence ID" value="CAJ1932164.1"/>
    <property type="gene ID" value="gene-AYBTSS11_LOCUS5661"/>
</dbReference>
<organism evidence="1 2">
    <name type="scientific">Sphenostylis stenocarpa</name>
    <dbReference type="NCBI Taxonomy" id="92480"/>
    <lineage>
        <taxon>Eukaryota</taxon>
        <taxon>Viridiplantae</taxon>
        <taxon>Streptophyta</taxon>
        <taxon>Embryophyta</taxon>
        <taxon>Tracheophyta</taxon>
        <taxon>Spermatophyta</taxon>
        <taxon>Magnoliopsida</taxon>
        <taxon>eudicotyledons</taxon>
        <taxon>Gunneridae</taxon>
        <taxon>Pentapetalae</taxon>
        <taxon>rosids</taxon>
        <taxon>fabids</taxon>
        <taxon>Fabales</taxon>
        <taxon>Fabaceae</taxon>
        <taxon>Papilionoideae</taxon>
        <taxon>50 kb inversion clade</taxon>
        <taxon>NPAAA clade</taxon>
        <taxon>indigoferoid/millettioid clade</taxon>
        <taxon>Phaseoleae</taxon>
        <taxon>Sphenostylis</taxon>
    </lineage>
</organism>
<dbReference type="InterPro" id="IPR010683">
    <property type="entry name" value="DUF1262"/>
</dbReference>
<evidence type="ECO:0000313" key="1">
    <source>
        <dbReference type="EMBL" id="CAJ1932164.1"/>
    </source>
</evidence>
<accession>A0AA86VWS0</accession>
<keyword evidence="2" id="KW-1185">Reference proteome</keyword>